<comment type="caution">
    <text evidence="2">The sequence shown here is derived from an EMBL/GenBank/DDBJ whole genome shotgun (WGS) entry which is preliminary data.</text>
</comment>
<name>A0A9D4JW41_DREPO</name>
<dbReference type="PROSITE" id="PS50837">
    <property type="entry name" value="NACHT"/>
    <property type="match status" value="1"/>
</dbReference>
<dbReference type="Pfam" id="PF05729">
    <property type="entry name" value="NACHT"/>
    <property type="match status" value="1"/>
</dbReference>
<evidence type="ECO:0000259" key="1">
    <source>
        <dbReference type="PROSITE" id="PS50837"/>
    </source>
</evidence>
<evidence type="ECO:0000313" key="3">
    <source>
        <dbReference type="Proteomes" id="UP000828390"/>
    </source>
</evidence>
<dbReference type="SUPFAM" id="SSF52540">
    <property type="entry name" value="P-loop containing nucleoside triphosphate hydrolases"/>
    <property type="match status" value="1"/>
</dbReference>
<dbReference type="InterPro" id="IPR027417">
    <property type="entry name" value="P-loop_NTPase"/>
</dbReference>
<dbReference type="EMBL" id="JAIWYP010000005">
    <property type="protein sequence ID" value="KAH3826236.1"/>
    <property type="molecule type" value="Genomic_DNA"/>
</dbReference>
<dbReference type="InterPro" id="IPR007111">
    <property type="entry name" value="NACHT_NTPase"/>
</dbReference>
<accession>A0A9D4JW41</accession>
<dbReference type="Gene3D" id="3.40.50.300">
    <property type="entry name" value="P-loop containing nucleotide triphosphate hydrolases"/>
    <property type="match status" value="1"/>
</dbReference>
<reference evidence="2" key="1">
    <citation type="journal article" date="2019" name="bioRxiv">
        <title>The Genome of the Zebra Mussel, Dreissena polymorpha: A Resource for Invasive Species Research.</title>
        <authorList>
            <person name="McCartney M.A."/>
            <person name="Auch B."/>
            <person name="Kono T."/>
            <person name="Mallez S."/>
            <person name="Zhang Y."/>
            <person name="Obille A."/>
            <person name="Becker A."/>
            <person name="Abrahante J.E."/>
            <person name="Garbe J."/>
            <person name="Badalamenti J.P."/>
            <person name="Herman A."/>
            <person name="Mangelson H."/>
            <person name="Liachko I."/>
            <person name="Sullivan S."/>
            <person name="Sone E.D."/>
            <person name="Koren S."/>
            <person name="Silverstein K.A.T."/>
            <person name="Beckman K.B."/>
            <person name="Gohl D.M."/>
        </authorList>
    </citation>
    <scope>NUCLEOTIDE SEQUENCE</scope>
    <source>
        <strain evidence="2">Duluth1</strain>
        <tissue evidence="2">Whole animal</tissue>
    </source>
</reference>
<keyword evidence="3" id="KW-1185">Reference proteome</keyword>
<feature type="domain" description="NACHT" evidence="1">
    <location>
        <begin position="55"/>
        <end position="164"/>
    </location>
</feature>
<evidence type="ECO:0000313" key="2">
    <source>
        <dbReference type="EMBL" id="KAH3826236.1"/>
    </source>
</evidence>
<dbReference type="AlphaFoldDB" id="A0A9D4JW41"/>
<dbReference type="Proteomes" id="UP000828390">
    <property type="component" value="Unassembled WGS sequence"/>
</dbReference>
<reference evidence="2" key="2">
    <citation type="submission" date="2020-11" db="EMBL/GenBank/DDBJ databases">
        <authorList>
            <person name="McCartney M.A."/>
            <person name="Auch B."/>
            <person name="Kono T."/>
            <person name="Mallez S."/>
            <person name="Becker A."/>
            <person name="Gohl D.M."/>
            <person name="Silverstein K.A.T."/>
            <person name="Koren S."/>
            <person name="Bechman K.B."/>
            <person name="Herman A."/>
            <person name="Abrahante J.E."/>
            <person name="Garbe J."/>
        </authorList>
    </citation>
    <scope>NUCLEOTIDE SEQUENCE</scope>
    <source>
        <strain evidence="2">Duluth1</strain>
        <tissue evidence="2">Whole animal</tissue>
    </source>
</reference>
<organism evidence="2 3">
    <name type="scientific">Dreissena polymorpha</name>
    <name type="common">Zebra mussel</name>
    <name type="synonym">Mytilus polymorpha</name>
    <dbReference type="NCBI Taxonomy" id="45954"/>
    <lineage>
        <taxon>Eukaryota</taxon>
        <taxon>Metazoa</taxon>
        <taxon>Spiralia</taxon>
        <taxon>Lophotrochozoa</taxon>
        <taxon>Mollusca</taxon>
        <taxon>Bivalvia</taxon>
        <taxon>Autobranchia</taxon>
        <taxon>Heteroconchia</taxon>
        <taxon>Euheterodonta</taxon>
        <taxon>Imparidentia</taxon>
        <taxon>Neoheterodontei</taxon>
        <taxon>Myida</taxon>
        <taxon>Dreissenoidea</taxon>
        <taxon>Dreissenidae</taxon>
        <taxon>Dreissena</taxon>
    </lineage>
</organism>
<proteinExistence type="predicted"/>
<protein>
    <recommendedName>
        <fullName evidence="1">NACHT domain-containing protein</fullName>
    </recommendedName>
</protein>
<sequence length="164" mass="19183">MSLSTLDPSLDKNIQDVYATPKIHKIKIENDGRRTQQEQILSYRDCFYRGDHLSRRTYLQGEPGSGKTSFAAKLVDDWCNVHEPLMESTKEQTAFDDVDALHKFKFLFFISLRDSREQTHVTHMIQTQLIYKIYAADEWENASNLVLKIMRDMMYLVVQDGLDE</sequence>
<gene>
    <name evidence="2" type="ORF">DPMN_128132</name>
</gene>